<dbReference type="PANTHER" id="PTHR41335:SF1">
    <property type="entry name" value="MEMBRANE PROTEIN"/>
    <property type="match status" value="1"/>
</dbReference>
<organism evidence="8 9">
    <name type="scientific">Acetohalobium arabaticum (strain ATCC 49924 / DSM 5501 / Z-7288)</name>
    <dbReference type="NCBI Taxonomy" id="574087"/>
    <lineage>
        <taxon>Bacteria</taxon>
        <taxon>Bacillati</taxon>
        <taxon>Bacillota</taxon>
        <taxon>Clostridia</taxon>
        <taxon>Halanaerobiales</taxon>
        <taxon>Halobacteroidaceae</taxon>
        <taxon>Acetohalobium</taxon>
    </lineage>
</organism>
<dbReference type="GO" id="GO:0005886">
    <property type="term" value="C:plasma membrane"/>
    <property type="evidence" value="ECO:0007669"/>
    <property type="project" value="InterPro"/>
</dbReference>
<dbReference type="HOGENOM" id="CLU_142842_3_0_9"/>
<evidence type="ECO:0000256" key="1">
    <source>
        <dbReference type="ARBA" id="ARBA00022475"/>
    </source>
</evidence>
<sequence length="126" mass="14236">MQLILVAAFVFALIVAIFAIQNAITVQVVLFTWQFETSLVVVIFGAAILGALSVGLFGLMQYIKLKLKLRKKEQKINKLEGELAELSPAEDDNKERGLIEEEESVENKAIEIKSEVRDEKEQENHY</sequence>
<reference evidence="8 9" key="1">
    <citation type="journal article" date="2010" name="Stand. Genomic Sci.">
        <title>Complete genome sequence of Acetohalobium arabaticum type strain (Z-7288).</title>
        <authorList>
            <person name="Sikorski J."/>
            <person name="Lapidus A."/>
            <person name="Chertkov O."/>
            <person name="Lucas S."/>
            <person name="Copeland A."/>
            <person name="Glavina Del Rio T."/>
            <person name="Nolan M."/>
            <person name="Tice H."/>
            <person name="Cheng J.F."/>
            <person name="Han C."/>
            <person name="Brambilla E."/>
            <person name="Pitluck S."/>
            <person name="Liolios K."/>
            <person name="Ivanova N."/>
            <person name="Mavromatis K."/>
            <person name="Mikhailova N."/>
            <person name="Pati A."/>
            <person name="Bruce D."/>
            <person name="Detter C."/>
            <person name="Tapia R."/>
            <person name="Goodwin L."/>
            <person name="Chen A."/>
            <person name="Palaniappan K."/>
            <person name="Land M."/>
            <person name="Hauser L."/>
            <person name="Chang Y.J."/>
            <person name="Jeffries C.D."/>
            <person name="Rohde M."/>
            <person name="Goker M."/>
            <person name="Spring S."/>
            <person name="Woyke T."/>
            <person name="Bristow J."/>
            <person name="Eisen J.A."/>
            <person name="Markowitz V."/>
            <person name="Hugenholtz P."/>
            <person name="Kyrpides N.C."/>
            <person name="Klenk H.P."/>
        </authorList>
    </citation>
    <scope>NUCLEOTIDE SEQUENCE [LARGE SCALE GENOMIC DNA]</scope>
    <source>
        <strain evidence="9">ATCC 49924 / DSM 5501 / Z-7288</strain>
    </source>
</reference>
<dbReference type="EMBL" id="CP002105">
    <property type="protein sequence ID" value="ADL12255.1"/>
    <property type="molecule type" value="Genomic_DNA"/>
</dbReference>
<name>D9QVJ6_ACEAZ</name>
<dbReference type="Proteomes" id="UP000001661">
    <property type="component" value="Chromosome"/>
</dbReference>
<evidence type="ECO:0000256" key="6">
    <source>
        <dbReference type="SAM" id="Phobius"/>
    </source>
</evidence>
<dbReference type="KEGG" id="aar:Acear_0715"/>
<evidence type="ECO:0000256" key="4">
    <source>
        <dbReference type="ARBA" id="ARBA00023136"/>
    </source>
</evidence>
<dbReference type="eggNOG" id="COG5416">
    <property type="taxonomic scope" value="Bacteria"/>
</dbReference>
<dbReference type="InterPro" id="IPR010445">
    <property type="entry name" value="LapA_dom"/>
</dbReference>
<dbReference type="OrthoDB" id="1684941at2"/>
<dbReference type="Pfam" id="PF06305">
    <property type="entry name" value="LapA_dom"/>
    <property type="match status" value="1"/>
</dbReference>
<evidence type="ECO:0000256" key="5">
    <source>
        <dbReference type="SAM" id="MobiDB-lite"/>
    </source>
</evidence>
<keyword evidence="4 6" id="KW-0472">Membrane</keyword>
<dbReference type="AlphaFoldDB" id="D9QVJ6"/>
<evidence type="ECO:0000313" key="9">
    <source>
        <dbReference type="Proteomes" id="UP000001661"/>
    </source>
</evidence>
<keyword evidence="3 6" id="KW-1133">Transmembrane helix</keyword>
<dbReference type="STRING" id="574087.Acear_0715"/>
<evidence type="ECO:0000313" key="8">
    <source>
        <dbReference type="EMBL" id="ADL12255.1"/>
    </source>
</evidence>
<keyword evidence="1" id="KW-1003">Cell membrane</keyword>
<dbReference type="PANTHER" id="PTHR41335">
    <property type="entry name" value="MEMBRANE PROTEIN-RELATED"/>
    <property type="match status" value="1"/>
</dbReference>
<feature type="domain" description="Lipopolysaccharide assembly protein A" evidence="7">
    <location>
        <begin position="21"/>
        <end position="83"/>
    </location>
</feature>
<keyword evidence="9" id="KW-1185">Reference proteome</keyword>
<protein>
    <submittedName>
        <fullName evidence="8">Uncharacterized integral membrane protein</fullName>
    </submittedName>
</protein>
<keyword evidence="2 6" id="KW-0812">Transmembrane</keyword>
<accession>D9QVJ6</accession>
<feature type="transmembrane region" description="Helical" evidence="6">
    <location>
        <begin position="39"/>
        <end position="63"/>
    </location>
</feature>
<feature type="region of interest" description="Disordered" evidence="5">
    <location>
        <begin position="87"/>
        <end position="126"/>
    </location>
</feature>
<evidence type="ECO:0000256" key="3">
    <source>
        <dbReference type="ARBA" id="ARBA00022989"/>
    </source>
</evidence>
<evidence type="ECO:0000259" key="7">
    <source>
        <dbReference type="Pfam" id="PF06305"/>
    </source>
</evidence>
<proteinExistence type="predicted"/>
<feature type="compositionally biased region" description="Basic and acidic residues" evidence="5">
    <location>
        <begin position="91"/>
        <end position="126"/>
    </location>
</feature>
<dbReference type="RefSeq" id="WP_013277701.1">
    <property type="nucleotide sequence ID" value="NC_014378.1"/>
</dbReference>
<gene>
    <name evidence="8" type="ordered locus">Acear_0715</name>
</gene>
<evidence type="ECO:0000256" key="2">
    <source>
        <dbReference type="ARBA" id="ARBA00022692"/>
    </source>
</evidence>